<keyword evidence="2" id="KW-1185">Reference proteome</keyword>
<evidence type="ECO:0000313" key="2">
    <source>
        <dbReference type="Proteomes" id="UP000439903"/>
    </source>
</evidence>
<gene>
    <name evidence="1" type="ORF">F8M41_017070</name>
</gene>
<proteinExistence type="predicted"/>
<evidence type="ECO:0000313" key="1">
    <source>
        <dbReference type="EMBL" id="KAF0516462.1"/>
    </source>
</evidence>
<dbReference type="OrthoDB" id="10405176at2759"/>
<sequence length="160" mass="18608">MSLQNHSFFSNIFEKTHEELVSLNSTFNQLSIVYKPQENLEIDSYNSNELENNLLLINNSELMDDSLLIDNSQEEEAYLSQLSTNEYCTSICLAKVNYNNGLIKYKQIQNYTKAELDIFLLAMMEAPIKTPEQTTKGVLKHFILLCTKLRKLKFVEKHFL</sequence>
<reference evidence="1 2" key="1">
    <citation type="journal article" date="2019" name="Environ. Microbiol.">
        <title>At the nexus of three kingdoms: the genome of the mycorrhizal fungus Gigaspora margarita provides insights into plant, endobacterial and fungal interactions.</title>
        <authorList>
            <person name="Venice F."/>
            <person name="Ghignone S."/>
            <person name="Salvioli di Fossalunga A."/>
            <person name="Amselem J."/>
            <person name="Novero M."/>
            <person name="Xianan X."/>
            <person name="Sedzielewska Toro K."/>
            <person name="Morin E."/>
            <person name="Lipzen A."/>
            <person name="Grigoriev I.V."/>
            <person name="Henrissat B."/>
            <person name="Martin F.M."/>
            <person name="Bonfante P."/>
        </authorList>
    </citation>
    <scope>NUCLEOTIDE SEQUENCE [LARGE SCALE GENOMIC DNA]</scope>
    <source>
        <strain evidence="1 2">BEG34</strain>
    </source>
</reference>
<dbReference type="Proteomes" id="UP000439903">
    <property type="component" value="Unassembled WGS sequence"/>
</dbReference>
<accession>A0A8H4ANP9</accession>
<dbReference type="EMBL" id="WTPW01000385">
    <property type="protein sequence ID" value="KAF0516462.1"/>
    <property type="molecule type" value="Genomic_DNA"/>
</dbReference>
<name>A0A8H4ANP9_GIGMA</name>
<protein>
    <submittedName>
        <fullName evidence="1">Uncharacterized protein</fullName>
    </submittedName>
</protein>
<organism evidence="1 2">
    <name type="scientific">Gigaspora margarita</name>
    <dbReference type="NCBI Taxonomy" id="4874"/>
    <lineage>
        <taxon>Eukaryota</taxon>
        <taxon>Fungi</taxon>
        <taxon>Fungi incertae sedis</taxon>
        <taxon>Mucoromycota</taxon>
        <taxon>Glomeromycotina</taxon>
        <taxon>Glomeromycetes</taxon>
        <taxon>Diversisporales</taxon>
        <taxon>Gigasporaceae</taxon>
        <taxon>Gigaspora</taxon>
    </lineage>
</organism>
<comment type="caution">
    <text evidence="1">The sequence shown here is derived from an EMBL/GenBank/DDBJ whole genome shotgun (WGS) entry which is preliminary data.</text>
</comment>
<dbReference type="AlphaFoldDB" id="A0A8H4ANP9"/>